<keyword evidence="4 5" id="KW-0440">LIM domain</keyword>
<dbReference type="PROSITE" id="PS50023">
    <property type="entry name" value="LIM_DOMAIN_2"/>
    <property type="match status" value="2"/>
</dbReference>
<feature type="domain" description="LIM zinc-binding" evidence="7">
    <location>
        <begin position="545"/>
        <end position="608"/>
    </location>
</feature>
<keyword evidence="2" id="KW-0677">Repeat</keyword>
<dbReference type="GeneID" id="95978494"/>
<comment type="caution">
    <text evidence="8">The sequence shown here is derived from an EMBL/GenBank/DDBJ whole genome shotgun (WGS) entry which is preliminary data.</text>
</comment>
<feature type="compositionally biased region" description="Polar residues" evidence="6">
    <location>
        <begin position="241"/>
        <end position="260"/>
    </location>
</feature>
<evidence type="ECO:0000256" key="3">
    <source>
        <dbReference type="ARBA" id="ARBA00022833"/>
    </source>
</evidence>
<dbReference type="Gene3D" id="2.10.110.10">
    <property type="entry name" value="Cysteine Rich Protein"/>
    <property type="match status" value="2"/>
</dbReference>
<protein>
    <recommendedName>
        <fullName evidence="7">LIM zinc-binding domain-containing protein</fullName>
    </recommendedName>
</protein>
<dbReference type="EMBL" id="JBFMKM010000016">
    <property type="protein sequence ID" value="KAL1297230.1"/>
    <property type="molecule type" value="Genomic_DNA"/>
</dbReference>
<dbReference type="InterPro" id="IPR001781">
    <property type="entry name" value="Znf_LIM"/>
</dbReference>
<feature type="compositionally biased region" description="Polar residues" evidence="6">
    <location>
        <begin position="68"/>
        <end position="86"/>
    </location>
</feature>
<dbReference type="SMART" id="SM00132">
    <property type="entry name" value="LIM"/>
    <property type="match status" value="2"/>
</dbReference>
<dbReference type="CDD" id="cd09397">
    <property type="entry name" value="LIM1_UF1"/>
    <property type="match status" value="1"/>
</dbReference>
<organism evidence="8 9">
    <name type="scientific">Neodothiora populina</name>
    <dbReference type="NCBI Taxonomy" id="2781224"/>
    <lineage>
        <taxon>Eukaryota</taxon>
        <taxon>Fungi</taxon>
        <taxon>Dikarya</taxon>
        <taxon>Ascomycota</taxon>
        <taxon>Pezizomycotina</taxon>
        <taxon>Dothideomycetes</taxon>
        <taxon>Dothideomycetidae</taxon>
        <taxon>Dothideales</taxon>
        <taxon>Dothioraceae</taxon>
        <taxon>Neodothiora</taxon>
    </lineage>
</organism>
<evidence type="ECO:0000256" key="5">
    <source>
        <dbReference type="PROSITE-ProRule" id="PRU00125"/>
    </source>
</evidence>
<feature type="region of interest" description="Disordered" evidence="6">
    <location>
        <begin position="382"/>
        <end position="415"/>
    </location>
</feature>
<reference evidence="8 9" key="1">
    <citation type="submission" date="2024-07" db="EMBL/GenBank/DDBJ databases">
        <title>Draft sequence of the Neodothiora populina.</title>
        <authorList>
            <person name="Drown D.D."/>
            <person name="Schuette U.S."/>
            <person name="Buechlein A.B."/>
            <person name="Rusch D.R."/>
            <person name="Winton L.W."/>
            <person name="Adams G.A."/>
        </authorList>
    </citation>
    <scope>NUCLEOTIDE SEQUENCE [LARGE SCALE GENOMIC DNA]</scope>
    <source>
        <strain evidence="8 9">CPC 39397</strain>
    </source>
</reference>
<feature type="compositionally biased region" description="Polar residues" evidence="6">
    <location>
        <begin position="335"/>
        <end position="356"/>
    </location>
</feature>
<dbReference type="PROSITE" id="PS00478">
    <property type="entry name" value="LIM_DOMAIN_1"/>
    <property type="match status" value="1"/>
</dbReference>
<feature type="compositionally biased region" description="Low complexity" evidence="6">
    <location>
        <begin position="282"/>
        <end position="291"/>
    </location>
</feature>
<evidence type="ECO:0000259" key="7">
    <source>
        <dbReference type="PROSITE" id="PS50023"/>
    </source>
</evidence>
<proteinExistence type="predicted"/>
<evidence type="ECO:0000313" key="8">
    <source>
        <dbReference type="EMBL" id="KAL1297230.1"/>
    </source>
</evidence>
<keyword evidence="1 5" id="KW-0479">Metal-binding</keyword>
<evidence type="ECO:0000256" key="2">
    <source>
        <dbReference type="ARBA" id="ARBA00022737"/>
    </source>
</evidence>
<dbReference type="SUPFAM" id="SSF57716">
    <property type="entry name" value="Glucocorticoid receptor-like (DNA-binding domain)"/>
    <property type="match status" value="1"/>
</dbReference>
<feature type="compositionally biased region" description="Polar residues" evidence="6">
    <location>
        <begin position="268"/>
        <end position="280"/>
    </location>
</feature>
<name>A0ABR3P4K9_9PEZI</name>
<gene>
    <name evidence="8" type="ORF">AAFC00_004794</name>
</gene>
<dbReference type="PANTHER" id="PTHR24205:SF16">
    <property type="entry name" value="GH01042P-RELATED"/>
    <property type="match status" value="1"/>
</dbReference>
<evidence type="ECO:0000313" key="9">
    <source>
        <dbReference type="Proteomes" id="UP001562354"/>
    </source>
</evidence>
<feature type="compositionally biased region" description="Low complexity" evidence="6">
    <location>
        <begin position="384"/>
        <end position="401"/>
    </location>
</feature>
<evidence type="ECO:0000256" key="4">
    <source>
        <dbReference type="ARBA" id="ARBA00023038"/>
    </source>
</evidence>
<feature type="region of interest" description="Disordered" evidence="6">
    <location>
        <begin position="332"/>
        <end position="367"/>
    </location>
</feature>
<dbReference type="CDD" id="cd08368">
    <property type="entry name" value="LIM"/>
    <property type="match status" value="1"/>
</dbReference>
<accession>A0ABR3P4K9</accession>
<keyword evidence="3 5" id="KW-0862">Zinc</keyword>
<feature type="compositionally biased region" description="Low complexity" evidence="6">
    <location>
        <begin position="172"/>
        <end position="184"/>
    </location>
</feature>
<feature type="region of interest" description="Disordered" evidence="6">
    <location>
        <begin position="68"/>
        <end position="305"/>
    </location>
</feature>
<feature type="domain" description="LIM zinc-binding" evidence="7">
    <location>
        <begin position="609"/>
        <end position="668"/>
    </location>
</feature>
<dbReference type="Proteomes" id="UP001562354">
    <property type="component" value="Unassembled WGS sequence"/>
</dbReference>
<keyword evidence="9" id="KW-1185">Reference proteome</keyword>
<evidence type="ECO:0000256" key="1">
    <source>
        <dbReference type="ARBA" id="ARBA00022723"/>
    </source>
</evidence>
<dbReference type="PANTHER" id="PTHR24205">
    <property type="entry name" value="FOUR AND A HALF LIM DOMAINS PROTEIN"/>
    <property type="match status" value="1"/>
</dbReference>
<dbReference type="RefSeq" id="XP_069196912.1">
    <property type="nucleotide sequence ID" value="XM_069348197.1"/>
</dbReference>
<evidence type="ECO:0000256" key="6">
    <source>
        <dbReference type="SAM" id="MobiDB-lite"/>
    </source>
</evidence>
<dbReference type="Pfam" id="PF00412">
    <property type="entry name" value="LIM"/>
    <property type="match status" value="2"/>
</dbReference>
<sequence length="692" mass="74116">METRPTSILPAIKCSTCGEEIEISSMGEHVCSTSRGNALDVGPLDVMVSNAQQHPGPSSDIPILASSPEKQSYQRTTSPTISNASPTRVRPPRVGPPRIDSAAANKPYMRGDSLRPEDQAIAGARSPRSPHGFTRPPPMRSLTSPVPQIHRPRSKSPQLSSNLDCAFPPFPTSRSSSTPKPSKTNASGQGGGSDYSTTLHAEPETYIGPRSPRLTGGADVVQRLNTIAHGPFDARRRASDEASSNKSKSPSLVQVSSPTVSEKEVVGTPSTSQYGLSRQHTAPAFVAVAPPTNSEGKPVPQRPVRPEPLDGFLAMLKAESEGMPKVAAVDMARPSSRSRTTPPAVQANGTALTVESSTRKQDVVSPLPPLSTVQALSYKNTVHTPSDSASSTSSTRSYTGSGFRSDLSPPISATSSVSMLSSTLGDLSFEQDPSIMITDLTSTSQSILLHDGSAEARKMPEPLAPHFNAPSFPMAERLELPGSPVVSVPASHGTWNHSRSPSPAPSSPLPLIPLSRGPGNPDVSIDGLNVQRPSSAKRPGTATKHHCRGCKEPIVGKSVKAADGRLTGRYHKHCFVCKTCQSPFATADFYVINNDPYCEQHYHQLNGSLCSKCNLGIEGPYLETQQGQKKFHLDCFTCHCCHKVLSDDYFEIAGTVYCEQHAFTELRRQEGLGPKRNMERRTTRLMMMGPGL</sequence>